<reference evidence="1 2" key="1">
    <citation type="submission" date="2019-11" db="EMBL/GenBank/DDBJ databases">
        <title>Pseudooceanicola pacifica sp. nov., isolated from deep-sea sediment of the Pacific Ocean.</title>
        <authorList>
            <person name="Lyu L."/>
        </authorList>
    </citation>
    <scope>NUCLEOTIDE SEQUENCE [LARGE SCALE GENOMIC DNA]</scope>
    <source>
        <strain evidence="1 2">216_PA32_1</strain>
    </source>
</reference>
<dbReference type="AlphaFoldDB" id="A0A844W2Y6"/>
<evidence type="ECO:0000313" key="1">
    <source>
        <dbReference type="EMBL" id="MWB77064.1"/>
    </source>
</evidence>
<protein>
    <submittedName>
        <fullName evidence="1">Uncharacterized protein</fullName>
    </submittedName>
</protein>
<dbReference type="Proteomes" id="UP000443843">
    <property type="component" value="Unassembled WGS sequence"/>
</dbReference>
<keyword evidence="2" id="KW-1185">Reference proteome</keyword>
<sequence length="313" mass="33869">MSIPFDIPSQFQAAHFAGDIIRSGAVLRDSATGRIVAHLQETGALQKALQTGLSFDPTGATGLIGIAQNAAISHKLNAMQAMMGTMQTLQIATLASSVVGIGVTAASTAMILRRLDQVDKSLGGIEASVAGLPSKWREMNLRSKIVTVRTALERLQEAEVRPDAKDVIAAVEEKMSYVFDELHSGLAEVVIEARVDAGLVRALLASLALCGGAQIKSLLWLDMKEAAEFRARHQCVKLQNLAFLMPRDVMVDRVDGDQKTALGISQDFSEVRLRIASQPSLARTLIAHDINGREYIERIEQEETEPYLLLAPS</sequence>
<evidence type="ECO:0000313" key="2">
    <source>
        <dbReference type="Proteomes" id="UP000443843"/>
    </source>
</evidence>
<accession>A0A844W2Y6</accession>
<organism evidence="1 2">
    <name type="scientific">Pseudooceanicola pacificus</name>
    <dbReference type="NCBI Taxonomy" id="2676438"/>
    <lineage>
        <taxon>Bacteria</taxon>
        <taxon>Pseudomonadati</taxon>
        <taxon>Pseudomonadota</taxon>
        <taxon>Alphaproteobacteria</taxon>
        <taxon>Rhodobacterales</taxon>
        <taxon>Paracoccaceae</taxon>
        <taxon>Pseudooceanicola</taxon>
    </lineage>
</organism>
<gene>
    <name evidence="1" type="ORF">GLS40_03400</name>
</gene>
<proteinExistence type="predicted"/>
<name>A0A844W2Y6_9RHOB</name>
<dbReference type="EMBL" id="WNXQ01000002">
    <property type="protein sequence ID" value="MWB77064.1"/>
    <property type="molecule type" value="Genomic_DNA"/>
</dbReference>
<dbReference type="RefSeq" id="WP_160381238.1">
    <property type="nucleotide sequence ID" value="NZ_WNXQ01000002.1"/>
</dbReference>
<comment type="caution">
    <text evidence="1">The sequence shown here is derived from an EMBL/GenBank/DDBJ whole genome shotgun (WGS) entry which is preliminary data.</text>
</comment>